<dbReference type="AlphaFoldDB" id="A0A5P2HA36"/>
<keyword evidence="2" id="KW-0472">Membrane</keyword>
<dbReference type="EMBL" id="CP044067">
    <property type="protein sequence ID" value="QET04474.1"/>
    <property type="molecule type" value="Genomic_DNA"/>
</dbReference>
<proteinExistence type="predicted"/>
<dbReference type="Proteomes" id="UP000322822">
    <property type="component" value="Chromosome 2"/>
</dbReference>
<keyword evidence="2" id="KW-0812">Transmembrane</keyword>
<gene>
    <name evidence="3" type="ORF">FOB72_20375</name>
</gene>
<feature type="region of interest" description="Disordered" evidence="1">
    <location>
        <begin position="79"/>
        <end position="100"/>
    </location>
</feature>
<organism evidence="3 4">
    <name type="scientific">Cupriavidus pauculus</name>
    <dbReference type="NCBI Taxonomy" id="82633"/>
    <lineage>
        <taxon>Bacteria</taxon>
        <taxon>Pseudomonadati</taxon>
        <taxon>Pseudomonadota</taxon>
        <taxon>Betaproteobacteria</taxon>
        <taxon>Burkholderiales</taxon>
        <taxon>Burkholderiaceae</taxon>
        <taxon>Cupriavidus</taxon>
    </lineage>
</organism>
<evidence type="ECO:0000313" key="4">
    <source>
        <dbReference type="Proteomes" id="UP000322822"/>
    </source>
</evidence>
<name>A0A5P2HA36_9BURK</name>
<reference evidence="3 4" key="1">
    <citation type="submission" date="2019-09" db="EMBL/GenBank/DDBJ databases">
        <title>FDA dAtabase for Regulatory Grade micrObial Sequences (FDA-ARGOS): Supporting development and validation of Infectious Disease Dx tests.</title>
        <authorList>
            <person name="Sciortino C."/>
            <person name="Tallon L."/>
            <person name="Sadzewicz L."/>
            <person name="Vavikolanu K."/>
            <person name="Mehta A."/>
            <person name="Aluvathingal J."/>
            <person name="Nadendla S."/>
            <person name="Nandy P."/>
            <person name="Geyer C."/>
            <person name="Yan Y."/>
            <person name="Sichtig H."/>
        </authorList>
    </citation>
    <scope>NUCLEOTIDE SEQUENCE [LARGE SCALE GENOMIC DNA]</scope>
    <source>
        <strain evidence="3 4">FDAARGOS_664</strain>
    </source>
</reference>
<feature type="transmembrane region" description="Helical" evidence="2">
    <location>
        <begin position="143"/>
        <end position="161"/>
    </location>
</feature>
<feature type="transmembrane region" description="Helical" evidence="2">
    <location>
        <begin position="16"/>
        <end position="36"/>
    </location>
</feature>
<dbReference type="RefSeq" id="WP_150374537.1">
    <property type="nucleotide sequence ID" value="NZ_CP044067.1"/>
</dbReference>
<feature type="compositionally biased region" description="Basic and acidic residues" evidence="1">
    <location>
        <begin position="79"/>
        <end position="89"/>
    </location>
</feature>
<dbReference type="OrthoDB" id="9155787at2"/>
<feature type="transmembrane region" description="Helical" evidence="2">
    <location>
        <begin position="108"/>
        <end position="131"/>
    </location>
</feature>
<evidence type="ECO:0000256" key="1">
    <source>
        <dbReference type="SAM" id="MobiDB-lite"/>
    </source>
</evidence>
<feature type="transmembrane region" description="Helical" evidence="2">
    <location>
        <begin position="52"/>
        <end position="72"/>
    </location>
</feature>
<protein>
    <submittedName>
        <fullName evidence="3">Uncharacterized protein</fullName>
    </submittedName>
</protein>
<accession>A0A5P2HA36</accession>
<evidence type="ECO:0000256" key="2">
    <source>
        <dbReference type="SAM" id="Phobius"/>
    </source>
</evidence>
<evidence type="ECO:0000313" key="3">
    <source>
        <dbReference type="EMBL" id="QET04474.1"/>
    </source>
</evidence>
<sequence length="430" mass="48047">MEQQTPVADSQTHTRLVIGAVTLWAVSMVLVATFLFDTWPHEWLDDEQREPWFHAIVVVVLTLLAFFCSNLHHHVVHERERREHAREAGDGGEPDEGSAEKANHSEGFLFRIFGSWWGIAIVFVIPTAAYFGAHTLHSPLPEPAIFVMAVVAIYVAAEHYASLDKQREDLRWVTDELGKQVTSMQNALGARDGRTRIYAAYCQPPAPGGHGAPIHAIYRSFDIDEAWLGTGDWAAYMASTQTTSLVGALQSGDRRMVRIVTPPPASAVRDAIEAADRFHNLIGLLWHWLVLHRYQAGGAGFDFRIAIADTPHWVHEVDGKVLQIAGEYPHELRVRDMTFDMGDMAPRFAAWVREDIEALCARGQSAESFLGEALQPGASDSAALMDRLGWPQWAMHAGTRYGIRQHPDALRPRFQQLIEQFRAAGAQPRV</sequence>
<keyword evidence="2" id="KW-1133">Transmembrane helix</keyword>